<feature type="modified residue" description="N6-(pyridoxal phosphate)lysine" evidence="2 3">
    <location>
        <position position="25"/>
    </location>
</feature>
<dbReference type="RefSeq" id="WP_128501491.1">
    <property type="nucleotide sequence ID" value="NZ_CP035107.1"/>
</dbReference>
<dbReference type="AlphaFoldDB" id="A0A410JSE0"/>
<dbReference type="GO" id="GO:0030170">
    <property type="term" value="F:pyridoxal phosphate binding"/>
    <property type="evidence" value="ECO:0007669"/>
    <property type="project" value="UniProtKB-UniRule"/>
</dbReference>
<dbReference type="PIRSF" id="PIRSF004848">
    <property type="entry name" value="YBL036c_PLPDEIII"/>
    <property type="match status" value="1"/>
</dbReference>
<evidence type="ECO:0000313" key="6">
    <source>
        <dbReference type="EMBL" id="QAR31036.1"/>
    </source>
</evidence>
<dbReference type="EMBL" id="CP035107">
    <property type="protein sequence ID" value="QAR31036.1"/>
    <property type="molecule type" value="Genomic_DNA"/>
</dbReference>
<dbReference type="Pfam" id="PF01168">
    <property type="entry name" value="Ala_racemase_N"/>
    <property type="match status" value="1"/>
</dbReference>
<name>A0A410JSE0_ORNRH</name>
<dbReference type="PANTHER" id="PTHR10146:SF14">
    <property type="entry name" value="PYRIDOXAL PHOSPHATE HOMEOSTASIS PROTEIN"/>
    <property type="match status" value="1"/>
</dbReference>
<organism evidence="6 7">
    <name type="scientific">Ornithobacterium rhinotracheale</name>
    <dbReference type="NCBI Taxonomy" id="28251"/>
    <lineage>
        <taxon>Bacteria</taxon>
        <taxon>Pseudomonadati</taxon>
        <taxon>Bacteroidota</taxon>
        <taxon>Flavobacteriia</taxon>
        <taxon>Flavobacteriales</taxon>
        <taxon>Weeksellaceae</taxon>
        <taxon>Ornithobacterium</taxon>
    </lineage>
</organism>
<dbReference type="CDD" id="cd00635">
    <property type="entry name" value="PLPDE_III_YBL036c_like"/>
    <property type="match status" value="1"/>
</dbReference>
<dbReference type="Gene3D" id="3.20.20.10">
    <property type="entry name" value="Alanine racemase"/>
    <property type="match status" value="1"/>
</dbReference>
<keyword evidence="1 2" id="KW-0663">Pyridoxal phosphate</keyword>
<dbReference type="InterPro" id="IPR001608">
    <property type="entry name" value="Ala_racemase_N"/>
</dbReference>
<accession>A0A410JSE0</accession>
<dbReference type="SUPFAM" id="SSF51419">
    <property type="entry name" value="PLP-binding barrel"/>
    <property type="match status" value="1"/>
</dbReference>
<dbReference type="OrthoDB" id="9804072at2"/>
<dbReference type="Proteomes" id="UP000287701">
    <property type="component" value="Chromosome"/>
</dbReference>
<evidence type="ECO:0000256" key="4">
    <source>
        <dbReference type="RuleBase" id="RU004514"/>
    </source>
</evidence>
<feature type="domain" description="Alanine racemase N-terminal" evidence="5">
    <location>
        <begin position="3"/>
        <end position="214"/>
    </location>
</feature>
<reference evidence="6 7" key="1">
    <citation type="submission" date="2019-01" db="EMBL/GenBank/DDBJ databases">
        <title>Whole Genome of Ornithobacterium rhinotracheale FARPER-174b.</title>
        <authorList>
            <person name="Tataje-Lavanda L.A."/>
            <person name="Montalvan A."/>
            <person name="Montesinos R."/>
            <person name="Zimic M."/>
            <person name="Fernandez-Sanchez M."/>
            <person name="Fernandez-Diaz M."/>
        </authorList>
    </citation>
    <scope>NUCLEOTIDE SEQUENCE [LARGE SCALE GENOMIC DNA]</scope>
    <source>
        <strain evidence="6 7">FARPER-174b</strain>
    </source>
</reference>
<dbReference type="InterPro" id="IPR011078">
    <property type="entry name" value="PyrdxlP_homeostasis"/>
</dbReference>
<dbReference type="NCBIfam" id="TIGR00044">
    <property type="entry name" value="YggS family pyridoxal phosphate-dependent enzyme"/>
    <property type="match status" value="1"/>
</dbReference>
<comment type="cofactor">
    <cofactor evidence="3">
        <name>pyridoxal 5'-phosphate</name>
        <dbReference type="ChEBI" id="CHEBI:597326"/>
    </cofactor>
</comment>
<comment type="similarity">
    <text evidence="2 4">Belongs to the pyridoxal phosphate-binding protein YggS/PROSC family.</text>
</comment>
<comment type="function">
    <text evidence="2">Pyridoxal 5'-phosphate (PLP)-binding protein, which is involved in PLP homeostasis.</text>
</comment>
<evidence type="ECO:0000259" key="5">
    <source>
        <dbReference type="Pfam" id="PF01168"/>
    </source>
</evidence>
<evidence type="ECO:0000256" key="2">
    <source>
        <dbReference type="HAMAP-Rule" id="MF_02087"/>
    </source>
</evidence>
<sequence>MSLVENYQKIKKSLPAEVVLVAVSKTKPIEDIQALYDAGVRDFGENKIQEMCEKYESLPKDIRWHMIGALQSNKVKYMAEFVHLIHGVHKKSLLKEIDKRAAQAGRVQEVLLEVKIAEEDSKHGMTRQSAREMLETQANFPNVKIAGLMGMATFTDDESQVTEEFKELHQIFADLQKDFPQLQTLSMGMSGDYPIAVEQGSSMVRVGSKIFGERNYH</sequence>
<protein>
    <recommendedName>
        <fullName evidence="2">Pyridoxal phosphate homeostasis protein</fullName>
        <shortName evidence="2">PLP homeostasis protein</shortName>
    </recommendedName>
</protein>
<evidence type="ECO:0000256" key="1">
    <source>
        <dbReference type="ARBA" id="ARBA00022898"/>
    </source>
</evidence>
<dbReference type="HAMAP" id="MF_02087">
    <property type="entry name" value="PLP_homeostasis"/>
    <property type="match status" value="1"/>
</dbReference>
<proteinExistence type="inferred from homology"/>
<dbReference type="InterPro" id="IPR029066">
    <property type="entry name" value="PLP-binding_barrel"/>
</dbReference>
<evidence type="ECO:0000256" key="3">
    <source>
        <dbReference type="PIRSR" id="PIRSR004848-1"/>
    </source>
</evidence>
<dbReference type="PANTHER" id="PTHR10146">
    <property type="entry name" value="PROLINE SYNTHETASE CO-TRANSCRIBED BACTERIAL HOMOLOG PROTEIN"/>
    <property type="match status" value="1"/>
</dbReference>
<evidence type="ECO:0000313" key="7">
    <source>
        <dbReference type="Proteomes" id="UP000287701"/>
    </source>
</evidence>
<dbReference type="FunFam" id="3.20.20.10:FF:000018">
    <property type="entry name" value="Pyridoxal phosphate homeostasis protein"/>
    <property type="match status" value="1"/>
</dbReference>
<gene>
    <name evidence="6" type="ORF">EQP59_06665</name>
</gene>